<dbReference type="GO" id="GO:0005886">
    <property type="term" value="C:plasma membrane"/>
    <property type="evidence" value="ECO:0007669"/>
    <property type="project" value="TreeGrafter"/>
</dbReference>
<keyword evidence="2" id="KW-0186">Copper</keyword>
<comment type="caution">
    <text evidence="8">The sequence shown here is derived from an EMBL/GenBank/DDBJ whole genome shotgun (WGS) entry which is preliminary data.</text>
</comment>
<dbReference type="GO" id="GO:0009055">
    <property type="term" value="F:electron transfer activity"/>
    <property type="evidence" value="ECO:0007669"/>
    <property type="project" value="InterPro"/>
</dbReference>
<keyword evidence="5" id="KW-0472">Membrane</keyword>
<keyword evidence="5" id="KW-1133">Transmembrane helix</keyword>
<name>A0A835RSU2_VANPL</name>
<evidence type="ECO:0000259" key="7">
    <source>
        <dbReference type="PROSITE" id="PS51485"/>
    </source>
</evidence>
<dbReference type="EMBL" id="JADCNL010000001">
    <property type="protein sequence ID" value="KAG0496123.1"/>
    <property type="molecule type" value="Genomic_DNA"/>
</dbReference>
<feature type="domain" description="Phytocyanin" evidence="7">
    <location>
        <begin position="27"/>
        <end position="128"/>
    </location>
</feature>
<dbReference type="AlphaFoldDB" id="A0A835RSU2"/>
<dbReference type="InterPro" id="IPR028871">
    <property type="entry name" value="BlueCu_1_BS"/>
</dbReference>
<evidence type="ECO:0000256" key="6">
    <source>
        <dbReference type="SAM" id="SignalP"/>
    </source>
</evidence>
<evidence type="ECO:0000256" key="2">
    <source>
        <dbReference type="ARBA" id="ARBA00023008"/>
    </source>
</evidence>
<dbReference type="InterPro" id="IPR039391">
    <property type="entry name" value="Phytocyanin-like"/>
</dbReference>
<reference evidence="8 9" key="1">
    <citation type="journal article" date="2020" name="Nat. Food">
        <title>A phased Vanilla planifolia genome enables genetic improvement of flavour and production.</title>
        <authorList>
            <person name="Hasing T."/>
            <person name="Tang H."/>
            <person name="Brym M."/>
            <person name="Khazi F."/>
            <person name="Huang T."/>
            <person name="Chambers A.H."/>
        </authorList>
    </citation>
    <scope>NUCLEOTIDE SEQUENCE [LARGE SCALE GENOMIC DNA]</scope>
    <source>
        <tissue evidence="8">Leaf</tissue>
    </source>
</reference>
<evidence type="ECO:0000256" key="4">
    <source>
        <dbReference type="SAM" id="MobiDB-lite"/>
    </source>
</evidence>
<protein>
    <recommendedName>
        <fullName evidence="7">Phytocyanin domain-containing protein</fullName>
    </recommendedName>
</protein>
<dbReference type="Pfam" id="PF02298">
    <property type="entry name" value="Cu_bind_like"/>
    <property type="match status" value="1"/>
</dbReference>
<evidence type="ECO:0000256" key="1">
    <source>
        <dbReference type="ARBA" id="ARBA00022723"/>
    </source>
</evidence>
<sequence length="196" mass="20516">MAVSSARVGLLLALAVFFWQSIPSAAKVFTVGDSIGWTVLNSPNYTAWTFSKTFRVGDSIVFEYNKQFHNVLEVKKADYTACNNDSALATYTTGNDSIILKTAGHHYYICGVPGHCLAGQKVDILVDKGKAVALAPSPSAPSSSAAPSISPPFSSSNPPTSSSLAHAPSVGARLMLSVTLVVGVVTTCFAVLLVGF</sequence>
<dbReference type="OrthoDB" id="428974at2759"/>
<organism evidence="8 9">
    <name type="scientific">Vanilla planifolia</name>
    <name type="common">Vanilla</name>
    <dbReference type="NCBI Taxonomy" id="51239"/>
    <lineage>
        <taxon>Eukaryota</taxon>
        <taxon>Viridiplantae</taxon>
        <taxon>Streptophyta</taxon>
        <taxon>Embryophyta</taxon>
        <taxon>Tracheophyta</taxon>
        <taxon>Spermatophyta</taxon>
        <taxon>Magnoliopsida</taxon>
        <taxon>Liliopsida</taxon>
        <taxon>Asparagales</taxon>
        <taxon>Orchidaceae</taxon>
        <taxon>Vanilloideae</taxon>
        <taxon>Vanilleae</taxon>
        <taxon>Vanilla</taxon>
    </lineage>
</organism>
<gene>
    <name evidence="8" type="ORF">HPP92_000814</name>
</gene>
<dbReference type="InterPro" id="IPR008972">
    <property type="entry name" value="Cupredoxin"/>
</dbReference>
<keyword evidence="1" id="KW-0479">Metal-binding</keyword>
<keyword evidence="5" id="KW-0812">Transmembrane</keyword>
<dbReference type="PROSITE" id="PS51485">
    <property type="entry name" value="PHYTOCYANIN"/>
    <property type="match status" value="1"/>
</dbReference>
<evidence type="ECO:0000313" key="9">
    <source>
        <dbReference type="Proteomes" id="UP000636800"/>
    </source>
</evidence>
<feature type="signal peptide" evidence="6">
    <location>
        <begin position="1"/>
        <end position="26"/>
    </location>
</feature>
<dbReference type="PANTHER" id="PTHR33021">
    <property type="entry name" value="BLUE COPPER PROTEIN"/>
    <property type="match status" value="1"/>
</dbReference>
<proteinExistence type="predicted"/>
<keyword evidence="6" id="KW-0732">Signal</keyword>
<dbReference type="Gene3D" id="2.60.40.420">
    <property type="entry name" value="Cupredoxins - blue copper proteins"/>
    <property type="match status" value="1"/>
</dbReference>
<feature type="chain" id="PRO_5032557133" description="Phytocyanin domain-containing protein" evidence="6">
    <location>
        <begin position="27"/>
        <end position="196"/>
    </location>
</feature>
<dbReference type="Proteomes" id="UP000636800">
    <property type="component" value="Chromosome 1"/>
</dbReference>
<evidence type="ECO:0000256" key="5">
    <source>
        <dbReference type="SAM" id="Phobius"/>
    </source>
</evidence>
<evidence type="ECO:0000313" key="8">
    <source>
        <dbReference type="EMBL" id="KAG0496123.1"/>
    </source>
</evidence>
<accession>A0A835RSU2</accession>
<dbReference type="PANTHER" id="PTHR33021:SF339">
    <property type="entry name" value="OS07G0570600 PROTEIN"/>
    <property type="match status" value="1"/>
</dbReference>
<dbReference type="FunFam" id="2.60.40.420:FF:000003">
    <property type="entry name" value="Blue copper"/>
    <property type="match status" value="1"/>
</dbReference>
<feature type="transmembrane region" description="Helical" evidence="5">
    <location>
        <begin position="174"/>
        <end position="194"/>
    </location>
</feature>
<feature type="region of interest" description="Disordered" evidence="4">
    <location>
        <begin position="138"/>
        <end position="161"/>
    </location>
</feature>
<dbReference type="GO" id="GO:0046872">
    <property type="term" value="F:metal ion binding"/>
    <property type="evidence" value="ECO:0007669"/>
    <property type="project" value="UniProtKB-KW"/>
</dbReference>
<dbReference type="InterPro" id="IPR003245">
    <property type="entry name" value="Phytocyanin_dom"/>
</dbReference>
<dbReference type="SUPFAM" id="SSF49503">
    <property type="entry name" value="Cupredoxins"/>
    <property type="match status" value="1"/>
</dbReference>
<evidence type="ECO:0000256" key="3">
    <source>
        <dbReference type="ARBA" id="ARBA00023180"/>
    </source>
</evidence>
<keyword evidence="9" id="KW-1185">Reference proteome</keyword>
<keyword evidence="3" id="KW-0325">Glycoprotein</keyword>
<dbReference type="PROSITE" id="PS00196">
    <property type="entry name" value="COPPER_BLUE"/>
    <property type="match status" value="1"/>
</dbReference>